<evidence type="ECO:0000313" key="4">
    <source>
        <dbReference type="Proteomes" id="UP000015105"/>
    </source>
</evidence>
<dbReference type="AlphaFoldDB" id="A0A453T4P9"/>
<reference evidence="3" key="3">
    <citation type="journal article" date="2017" name="Nature">
        <title>Genome sequence of the progenitor of the wheat D genome Aegilops tauschii.</title>
        <authorList>
            <person name="Luo M.C."/>
            <person name="Gu Y.Q."/>
            <person name="Puiu D."/>
            <person name="Wang H."/>
            <person name="Twardziok S.O."/>
            <person name="Deal K.R."/>
            <person name="Huo N."/>
            <person name="Zhu T."/>
            <person name="Wang L."/>
            <person name="Wang Y."/>
            <person name="McGuire P.E."/>
            <person name="Liu S."/>
            <person name="Long H."/>
            <person name="Ramasamy R.K."/>
            <person name="Rodriguez J.C."/>
            <person name="Van S.L."/>
            <person name="Yuan L."/>
            <person name="Wang Z."/>
            <person name="Xia Z."/>
            <person name="Xiao L."/>
            <person name="Anderson O.D."/>
            <person name="Ouyang S."/>
            <person name="Liang Y."/>
            <person name="Zimin A.V."/>
            <person name="Pertea G."/>
            <person name="Qi P."/>
            <person name="Bennetzen J.L."/>
            <person name="Dai X."/>
            <person name="Dawson M.W."/>
            <person name="Muller H.G."/>
            <person name="Kugler K."/>
            <person name="Rivarola-Duarte L."/>
            <person name="Spannagl M."/>
            <person name="Mayer K.F.X."/>
            <person name="Lu F.H."/>
            <person name="Bevan M.W."/>
            <person name="Leroy P."/>
            <person name="Li P."/>
            <person name="You F.M."/>
            <person name="Sun Q."/>
            <person name="Liu Z."/>
            <person name="Lyons E."/>
            <person name="Wicker T."/>
            <person name="Salzberg S.L."/>
            <person name="Devos K.M."/>
            <person name="Dvorak J."/>
        </authorList>
    </citation>
    <scope>NUCLEOTIDE SEQUENCE [LARGE SCALE GENOMIC DNA]</scope>
    <source>
        <strain evidence="3">cv. AL8/78</strain>
    </source>
</reference>
<dbReference type="PANTHER" id="PTHR15503">
    <property type="entry name" value="LDOC1 RELATED"/>
    <property type="match status" value="1"/>
</dbReference>
<dbReference type="InterPro" id="IPR005162">
    <property type="entry name" value="Retrotrans_gag_dom"/>
</dbReference>
<dbReference type="STRING" id="200361.A0A453T4P9"/>
<reference evidence="3" key="4">
    <citation type="submission" date="2019-03" db="UniProtKB">
        <authorList>
            <consortium name="EnsemblPlants"/>
        </authorList>
    </citation>
    <scope>IDENTIFICATION</scope>
</reference>
<dbReference type="Proteomes" id="UP000015105">
    <property type="component" value="Chromosome 7D"/>
</dbReference>
<sequence length="357" mass="40064">MAGAPAEYRVNLAQLYVVGKADVWLRRSGILKKQPTWAQFTEEIMRRFSSASSYELTERFNNLKQSTSSVSDYTNQCEELMAEIQTDNPIMDEQWFVKCYVNGLRSQIKFQLRSLRPTSLTEAYWLAVDMEKGTTEKKAHQAHTSTSKSYTGFHKTYSPVTEKVADPKPTIANQRAREPGKCWRCGNAWFHGHKCKLAPALNVLTGEEPTDQQREQEELEEQDIEEQPQTEEHCMTISAQAMQSDNVNTISILVQIGGKQGIALVDSGSNSTFISLKFALTTSCTILKDTTRAVTVAGGGTLWSGSYIPSTTFTAGHTKFQQQFRVLDLPGHDMVLGSDWMDKHNPVISTTTQDRSQ</sequence>
<feature type="compositionally biased region" description="Acidic residues" evidence="1">
    <location>
        <begin position="217"/>
        <end position="229"/>
    </location>
</feature>
<evidence type="ECO:0000259" key="2">
    <source>
        <dbReference type="Pfam" id="PF03732"/>
    </source>
</evidence>
<dbReference type="SUPFAM" id="SSF50630">
    <property type="entry name" value="Acid proteases"/>
    <property type="match status" value="1"/>
</dbReference>
<reference evidence="4" key="1">
    <citation type="journal article" date="2014" name="Science">
        <title>Ancient hybridizations among the ancestral genomes of bread wheat.</title>
        <authorList>
            <consortium name="International Wheat Genome Sequencing Consortium,"/>
            <person name="Marcussen T."/>
            <person name="Sandve S.R."/>
            <person name="Heier L."/>
            <person name="Spannagl M."/>
            <person name="Pfeifer M."/>
            <person name="Jakobsen K.S."/>
            <person name="Wulff B.B."/>
            <person name="Steuernagel B."/>
            <person name="Mayer K.F."/>
            <person name="Olsen O.A."/>
        </authorList>
    </citation>
    <scope>NUCLEOTIDE SEQUENCE [LARGE SCALE GENOMIC DNA]</scope>
    <source>
        <strain evidence="4">cv. AL8/78</strain>
    </source>
</reference>
<evidence type="ECO:0000313" key="3">
    <source>
        <dbReference type="EnsemblPlants" id="AET7Gv21237200.1"/>
    </source>
</evidence>
<organism evidence="3 4">
    <name type="scientific">Aegilops tauschii subsp. strangulata</name>
    <name type="common">Goatgrass</name>
    <dbReference type="NCBI Taxonomy" id="200361"/>
    <lineage>
        <taxon>Eukaryota</taxon>
        <taxon>Viridiplantae</taxon>
        <taxon>Streptophyta</taxon>
        <taxon>Embryophyta</taxon>
        <taxon>Tracheophyta</taxon>
        <taxon>Spermatophyta</taxon>
        <taxon>Magnoliopsida</taxon>
        <taxon>Liliopsida</taxon>
        <taxon>Poales</taxon>
        <taxon>Poaceae</taxon>
        <taxon>BOP clade</taxon>
        <taxon>Pooideae</taxon>
        <taxon>Triticodae</taxon>
        <taxon>Triticeae</taxon>
        <taxon>Triticinae</taxon>
        <taxon>Aegilops</taxon>
    </lineage>
</organism>
<name>A0A453T4P9_AEGTS</name>
<dbReference type="EnsemblPlants" id="AET7Gv21237200.1">
    <property type="protein sequence ID" value="AET7Gv21237200.1"/>
    <property type="gene ID" value="AET7Gv21237200"/>
</dbReference>
<feature type="domain" description="Retrotransposon gag" evidence="2">
    <location>
        <begin position="12"/>
        <end position="105"/>
    </location>
</feature>
<dbReference type="Pfam" id="PF03732">
    <property type="entry name" value="Retrotrans_gag"/>
    <property type="match status" value="1"/>
</dbReference>
<dbReference type="InterPro" id="IPR032567">
    <property type="entry name" value="RTL1-rel"/>
</dbReference>
<feature type="region of interest" description="Disordered" evidence="1">
    <location>
        <begin position="208"/>
        <end position="230"/>
    </location>
</feature>
<evidence type="ECO:0000256" key="1">
    <source>
        <dbReference type="SAM" id="MobiDB-lite"/>
    </source>
</evidence>
<dbReference type="PANTHER" id="PTHR15503:SF22">
    <property type="entry name" value="TRANSPOSON TY3-I GAG POLYPROTEIN"/>
    <property type="match status" value="1"/>
</dbReference>
<dbReference type="Pfam" id="PF13650">
    <property type="entry name" value="Asp_protease_2"/>
    <property type="match status" value="1"/>
</dbReference>
<dbReference type="Gramene" id="AET7Gv21237200.1">
    <property type="protein sequence ID" value="AET7Gv21237200.1"/>
    <property type="gene ID" value="AET7Gv21237200"/>
</dbReference>
<keyword evidence="4" id="KW-1185">Reference proteome</keyword>
<proteinExistence type="predicted"/>
<dbReference type="Gene3D" id="2.40.70.10">
    <property type="entry name" value="Acid Proteases"/>
    <property type="match status" value="1"/>
</dbReference>
<dbReference type="InterPro" id="IPR021109">
    <property type="entry name" value="Peptidase_aspartic_dom_sf"/>
</dbReference>
<dbReference type="CDD" id="cd00303">
    <property type="entry name" value="retropepsin_like"/>
    <property type="match status" value="1"/>
</dbReference>
<reference evidence="4" key="2">
    <citation type="journal article" date="2017" name="Nat. Plants">
        <title>The Aegilops tauschii genome reveals multiple impacts of transposons.</title>
        <authorList>
            <person name="Zhao G."/>
            <person name="Zou C."/>
            <person name="Li K."/>
            <person name="Wang K."/>
            <person name="Li T."/>
            <person name="Gao L."/>
            <person name="Zhang X."/>
            <person name="Wang H."/>
            <person name="Yang Z."/>
            <person name="Liu X."/>
            <person name="Jiang W."/>
            <person name="Mao L."/>
            <person name="Kong X."/>
            <person name="Jiao Y."/>
            <person name="Jia J."/>
        </authorList>
    </citation>
    <scope>NUCLEOTIDE SEQUENCE [LARGE SCALE GENOMIC DNA]</scope>
    <source>
        <strain evidence="4">cv. AL8/78</strain>
    </source>
</reference>
<reference evidence="3" key="5">
    <citation type="journal article" date="2021" name="G3 (Bethesda)">
        <title>Aegilops tauschii genome assembly Aet v5.0 features greater sequence contiguity and improved annotation.</title>
        <authorList>
            <person name="Wang L."/>
            <person name="Zhu T."/>
            <person name="Rodriguez J.C."/>
            <person name="Deal K.R."/>
            <person name="Dubcovsky J."/>
            <person name="McGuire P.E."/>
            <person name="Lux T."/>
            <person name="Spannagl M."/>
            <person name="Mayer K.F.X."/>
            <person name="Baldrich P."/>
            <person name="Meyers B.C."/>
            <person name="Huo N."/>
            <person name="Gu Y.Q."/>
            <person name="Zhou H."/>
            <person name="Devos K.M."/>
            <person name="Bennetzen J.L."/>
            <person name="Unver T."/>
            <person name="Budak H."/>
            <person name="Gulick P.J."/>
            <person name="Galiba G."/>
            <person name="Kalapos B."/>
            <person name="Nelson D.R."/>
            <person name="Li P."/>
            <person name="You F.M."/>
            <person name="Luo M.C."/>
            <person name="Dvorak J."/>
        </authorList>
    </citation>
    <scope>NUCLEOTIDE SEQUENCE [LARGE SCALE GENOMIC DNA]</scope>
    <source>
        <strain evidence="3">cv. AL8/78</strain>
    </source>
</reference>
<protein>
    <recommendedName>
        <fullName evidence="2">Retrotransposon gag domain-containing protein</fullName>
    </recommendedName>
</protein>
<accession>A0A453T4P9</accession>